<dbReference type="AlphaFoldDB" id="A0A9X2CNJ4"/>
<dbReference type="GO" id="GO:0016887">
    <property type="term" value="F:ATP hydrolysis activity"/>
    <property type="evidence" value="ECO:0007669"/>
    <property type="project" value="TreeGrafter"/>
</dbReference>
<protein>
    <submittedName>
        <fullName evidence="2">AAA family ATPase</fullName>
    </submittedName>
</protein>
<dbReference type="InterPro" id="IPR050625">
    <property type="entry name" value="ParA/MinD_ATPase"/>
</dbReference>
<proteinExistence type="predicted"/>
<dbReference type="GO" id="GO:0051782">
    <property type="term" value="P:negative regulation of cell division"/>
    <property type="evidence" value="ECO:0007669"/>
    <property type="project" value="TreeGrafter"/>
</dbReference>
<evidence type="ECO:0000313" key="3">
    <source>
        <dbReference type="Proteomes" id="UP001139150"/>
    </source>
</evidence>
<dbReference type="RefSeq" id="WP_250095643.1">
    <property type="nucleotide sequence ID" value="NZ_JAKRYL010000005.1"/>
</dbReference>
<dbReference type="PANTHER" id="PTHR43384">
    <property type="entry name" value="SEPTUM SITE-DETERMINING PROTEIN MIND HOMOLOG, CHLOROPLASTIC-RELATED"/>
    <property type="match status" value="1"/>
</dbReference>
<gene>
    <name evidence="2" type="ORF">MF646_06285</name>
</gene>
<dbReference type="GO" id="GO:0005524">
    <property type="term" value="F:ATP binding"/>
    <property type="evidence" value="ECO:0007669"/>
    <property type="project" value="TreeGrafter"/>
</dbReference>
<dbReference type="Proteomes" id="UP001139150">
    <property type="component" value="Unassembled WGS sequence"/>
</dbReference>
<organism evidence="2 3">
    <name type="scientific">Halalkalibacter alkaliphilus</name>
    <dbReference type="NCBI Taxonomy" id="2917993"/>
    <lineage>
        <taxon>Bacteria</taxon>
        <taxon>Bacillati</taxon>
        <taxon>Bacillota</taxon>
        <taxon>Bacilli</taxon>
        <taxon>Bacillales</taxon>
        <taxon>Bacillaceae</taxon>
        <taxon>Halalkalibacter</taxon>
    </lineage>
</organism>
<dbReference type="Gene3D" id="3.40.50.300">
    <property type="entry name" value="P-loop containing nucleotide triphosphate hydrolases"/>
    <property type="match status" value="1"/>
</dbReference>
<accession>A0A9X2CNJ4</accession>
<dbReference type="Pfam" id="PF13614">
    <property type="entry name" value="AAA_31"/>
    <property type="match status" value="1"/>
</dbReference>
<sequence length="396" mass="44042">MRLNYYILSEKRMYSTAVKMMLDDLKKINKIYDHVSELKTDLEHSKGTVVIIGPNTVHDPYEMCQDLSRIFPLTAVLLLLNKDDIDYKKAMFAGAVDVLDLEGDEAEVIESIKKAEKVINIKVESDPNVKGEEKEAKVITVCSTKGGVGKTTISVNLAAALSKHNLKVAVVDLDLQFGDVALLFDQLPSQSIYDWVKQSYENGDKSFTPYVLKHKAGIDIVAAPDLPEFAELINGEHIAYLIEAMKKEYDMVIIDTPPAFVETSLVALESSDLILLIASLDLPALKNGKLAIETLDLLGLKEKIHILLNRDSEMEGMTKELIEDVLGLEINGRIPSDYRTVISSINNGEPFVTKAARTPVAKAVMKLAEQLIDSFSQGEKVNKEKKKKGLFFRKKT</sequence>
<reference evidence="2" key="1">
    <citation type="submission" date="2022-02" db="EMBL/GenBank/DDBJ databases">
        <title>Halalkalibacter sp. nov. isolated from Lonar Lake, India.</title>
        <authorList>
            <person name="Joshi A."/>
            <person name="Thite S."/>
            <person name="Lodha T."/>
        </authorList>
    </citation>
    <scope>NUCLEOTIDE SEQUENCE</scope>
    <source>
        <strain evidence="2">MEB205</strain>
    </source>
</reference>
<dbReference type="GO" id="GO:0009898">
    <property type="term" value="C:cytoplasmic side of plasma membrane"/>
    <property type="evidence" value="ECO:0007669"/>
    <property type="project" value="TreeGrafter"/>
</dbReference>
<dbReference type="GO" id="GO:0005829">
    <property type="term" value="C:cytosol"/>
    <property type="evidence" value="ECO:0007669"/>
    <property type="project" value="TreeGrafter"/>
</dbReference>
<comment type="caution">
    <text evidence="2">The sequence shown here is derived from an EMBL/GenBank/DDBJ whole genome shotgun (WGS) entry which is preliminary data.</text>
</comment>
<evidence type="ECO:0000313" key="2">
    <source>
        <dbReference type="EMBL" id="MCL7746728.1"/>
    </source>
</evidence>
<dbReference type="EMBL" id="JAKRYL010000005">
    <property type="protein sequence ID" value="MCL7746728.1"/>
    <property type="molecule type" value="Genomic_DNA"/>
</dbReference>
<dbReference type="PANTHER" id="PTHR43384:SF13">
    <property type="entry name" value="SLR0110 PROTEIN"/>
    <property type="match status" value="1"/>
</dbReference>
<evidence type="ECO:0000259" key="1">
    <source>
        <dbReference type="Pfam" id="PF13614"/>
    </source>
</evidence>
<dbReference type="InterPro" id="IPR025669">
    <property type="entry name" value="AAA_dom"/>
</dbReference>
<name>A0A9X2CNJ4_9BACI</name>
<keyword evidence="3" id="KW-1185">Reference proteome</keyword>
<feature type="domain" description="AAA" evidence="1">
    <location>
        <begin position="136"/>
        <end position="286"/>
    </location>
</feature>
<dbReference type="InterPro" id="IPR027417">
    <property type="entry name" value="P-loop_NTPase"/>
</dbReference>
<dbReference type="SUPFAM" id="SSF52540">
    <property type="entry name" value="P-loop containing nucleoside triphosphate hydrolases"/>
    <property type="match status" value="1"/>
</dbReference>